<accession>A0A0E9XCS5</accession>
<sequence length="44" mass="4896">MMLVGSLGLVMDDQEDDSLLHPKLTLVIDLEAVRLGEVTLDVDW</sequence>
<dbReference type="AlphaFoldDB" id="A0A0E9XCS5"/>
<evidence type="ECO:0000313" key="1">
    <source>
        <dbReference type="EMBL" id="JAH99478.1"/>
    </source>
</evidence>
<organism evidence="1">
    <name type="scientific">Anguilla anguilla</name>
    <name type="common">European freshwater eel</name>
    <name type="synonym">Muraena anguilla</name>
    <dbReference type="NCBI Taxonomy" id="7936"/>
    <lineage>
        <taxon>Eukaryota</taxon>
        <taxon>Metazoa</taxon>
        <taxon>Chordata</taxon>
        <taxon>Craniata</taxon>
        <taxon>Vertebrata</taxon>
        <taxon>Euteleostomi</taxon>
        <taxon>Actinopterygii</taxon>
        <taxon>Neopterygii</taxon>
        <taxon>Teleostei</taxon>
        <taxon>Anguilliformes</taxon>
        <taxon>Anguillidae</taxon>
        <taxon>Anguilla</taxon>
    </lineage>
</organism>
<protein>
    <submittedName>
        <fullName evidence="1">Uncharacterized protein</fullName>
    </submittedName>
</protein>
<name>A0A0E9XCS5_ANGAN</name>
<reference evidence="1" key="1">
    <citation type="submission" date="2014-11" db="EMBL/GenBank/DDBJ databases">
        <authorList>
            <person name="Amaro Gonzalez C."/>
        </authorList>
    </citation>
    <scope>NUCLEOTIDE SEQUENCE</scope>
</reference>
<proteinExistence type="predicted"/>
<dbReference type="EMBL" id="GBXM01009099">
    <property type="protein sequence ID" value="JAH99478.1"/>
    <property type="molecule type" value="Transcribed_RNA"/>
</dbReference>
<reference evidence="1" key="2">
    <citation type="journal article" date="2015" name="Fish Shellfish Immunol.">
        <title>Early steps in the European eel (Anguilla anguilla)-Vibrio vulnificus interaction in the gills: Role of the RtxA13 toxin.</title>
        <authorList>
            <person name="Callol A."/>
            <person name="Pajuelo D."/>
            <person name="Ebbesson L."/>
            <person name="Teles M."/>
            <person name="MacKenzie S."/>
            <person name="Amaro C."/>
        </authorList>
    </citation>
    <scope>NUCLEOTIDE SEQUENCE</scope>
</reference>